<evidence type="ECO:0000313" key="5">
    <source>
        <dbReference type="EMBL" id="MBA0751228.1"/>
    </source>
</evidence>
<evidence type="ECO:0000256" key="3">
    <source>
        <dbReference type="ARBA" id="ARBA00023295"/>
    </source>
</evidence>
<dbReference type="EMBL" id="JABEZY010000013">
    <property type="protein sequence ID" value="MBA0751228.1"/>
    <property type="molecule type" value="Genomic_DNA"/>
</dbReference>
<dbReference type="InterPro" id="IPR011050">
    <property type="entry name" value="Pectin_lyase_fold/virulence"/>
</dbReference>
<name>A0A7J9CS94_GOSGO</name>
<organism evidence="5 6">
    <name type="scientific">Gossypium gossypioides</name>
    <name type="common">Mexican cotton</name>
    <name type="synonym">Selera gossypioides</name>
    <dbReference type="NCBI Taxonomy" id="34282"/>
    <lineage>
        <taxon>Eukaryota</taxon>
        <taxon>Viridiplantae</taxon>
        <taxon>Streptophyta</taxon>
        <taxon>Embryophyta</taxon>
        <taxon>Tracheophyta</taxon>
        <taxon>Spermatophyta</taxon>
        <taxon>Magnoliopsida</taxon>
        <taxon>eudicotyledons</taxon>
        <taxon>Gunneridae</taxon>
        <taxon>Pentapetalae</taxon>
        <taxon>rosids</taxon>
        <taxon>malvids</taxon>
        <taxon>Malvales</taxon>
        <taxon>Malvaceae</taxon>
        <taxon>Malvoideae</taxon>
        <taxon>Gossypium</taxon>
    </lineage>
</organism>
<dbReference type="AlphaFoldDB" id="A0A7J9CS94"/>
<dbReference type="GO" id="GO:0004650">
    <property type="term" value="F:polygalacturonase activity"/>
    <property type="evidence" value="ECO:0007669"/>
    <property type="project" value="InterPro"/>
</dbReference>
<accession>A0A7J9CS94</accession>
<dbReference type="Proteomes" id="UP000593579">
    <property type="component" value="Unassembled WGS sequence"/>
</dbReference>
<comment type="caution">
    <text evidence="5">The sequence shown here is derived from an EMBL/GenBank/DDBJ whole genome shotgun (WGS) entry which is preliminary data.</text>
</comment>
<keyword evidence="6" id="KW-1185">Reference proteome</keyword>
<evidence type="ECO:0000256" key="1">
    <source>
        <dbReference type="ARBA" id="ARBA00008834"/>
    </source>
</evidence>
<evidence type="ECO:0000256" key="4">
    <source>
        <dbReference type="RuleBase" id="RU361169"/>
    </source>
</evidence>
<dbReference type="OrthoDB" id="187139at2759"/>
<dbReference type="Pfam" id="PF00295">
    <property type="entry name" value="Glyco_hydro_28"/>
    <property type="match status" value="1"/>
</dbReference>
<evidence type="ECO:0000313" key="6">
    <source>
        <dbReference type="Proteomes" id="UP000593579"/>
    </source>
</evidence>
<dbReference type="InterPro" id="IPR000743">
    <property type="entry name" value="Glyco_hydro_28"/>
</dbReference>
<comment type="similarity">
    <text evidence="1 4">Belongs to the glycosyl hydrolase 28 family.</text>
</comment>
<keyword evidence="2 4" id="KW-0378">Hydrolase</keyword>
<reference evidence="5 6" key="1">
    <citation type="journal article" date="2019" name="Genome Biol. Evol.">
        <title>Insights into the evolution of the New World diploid cottons (Gossypium, subgenus Houzingenia) based on genome sequencing.</title>
        <authorList>
            <person name="Grover C.E."/>
            <person name="Arick M.A. 2nd"/>
            <person name="Thrash A."/>
            <person name="Conover J.L."/>
            <person name="Sanders W.S."/>
            <person name="Peterson D.G."/>
            <person name="Frelichowski J.E."/>
            <person name="Scheffler J.A."/>
            <person name="Scheffler B.E."/>
            <person name="Wendel J.F."/>
        </authorList>
    </citation>
    <scope>NUCLEOTIDE SEQUENCE [LARGE SCALE GENOMIC DNA]</scope>
    <source>
        <strain evidence="5">5</strain>
        <tissue evidence="5">Leaf</tissue>
    </source>
</reference>
<proteinExistence type="inferred from homology"/>
<dbReference type="Gene3D" id="2.160.20.10">
    <property type="entry name" value="Single-stranded right-handed beta-helix, Pectin lyase-like"/>
    <property type="match status" value="1"/>
</dbReference>
<sequence length="85" mass="9486">IGSLAKDLKEEGVQNITVKKTIFLGTQNGLRIKSWSRPSTGFVQGIRLFELDWTGPETGWGIGLEKGIEPVDSRTDIDRLNQEKD</sequence>
<dbReference type="InterPro" id="IPR012334">
    <property type="entry name" value="Pectin_lyas_fold"/>
</dbReference>
<keyword evidence="3 4" id="KW-0326">Glycosidase</keyword>
<dbReference type="SUPFAM" id="SSF51126">
    <property type="entry name" value="Pectin lyase-like"/>
    <property type="match status" value="1"/>
</dbReference>
<feature type="non-terminal residue" evidence="5">
    <location>
        <position position="1"/>
    </location>
</feature>
<gene>
    <name evidence="5" type="ORF">Gogos_000169</name>
</gene>
<protein>
    <submittedName>
        <fullName evidence="5">Uncharacterized protein</fullName>
    </submittedName>
</protein>
<evidence type="ECO:0000256" key="2">
    <source>
        <dbReference type="ARBA" id="ARBA00022801"/>
    </source>
</evidence>
<dbReference type="GO" id="GO:0005975">
    <property type="term" value="P:carbohydrate metabolic process"/>
    <property type="evidence" value="ECO:0007669"/>
    <property type="project" value="InterPro"/>
</dbReference>